<dbReference type="NCBIfam" id="TIGR02532">
    <property type="entry name" value="IV_pilin_GFxxxE"/>
    <property type="match status" value="1"/>
</dbReference>
<proteinExistence type="predicted"/>
<dbReference type="EMBL" id="JBHRXX010000005">
    <property type="protein sequence ID" value="MFC3684719.1"/>
    <property type="molecule type" value="Genomic_DNA"/>
</dbReference>
<dbReference type="Pfam" id="PF07963">
    <property type="entry name" value="N_methyl"/>
    <property type="match status" value="1"/>
</dbReference>
<keyword evidence="1" id="KW-0472">Membrane</keyword>
<dbReference type="Gene3D" id="3.30.700.10">
    <property type="entry name" value="Glycoprotein, Type 4 Pilin"/>
    <property type="match status" value="1"/>
</dbReference>
<accession>A0ABV7W4K0</accession>
<dbReference type="PROSITE" id="PS00409">
    <property type="entry name" value="PROKAR_NTER_METHYL"/>
    <property type="match status" value="1"/>
</dbReference>
<dbReference type="InterPro" id="IPR045584">
    <property type="entry name" value="Pilin-like"/>
</dbReference>
<dbReference type="SUPFAM" id="SSF54523">
    <property type="entry name" value="Pili subunits"/>
    <property type="match status" value="1"/>
</dbReference>
<keyword evidence="1" id="KW-0812">Transmembrane</keyword>
<feature type="transmembrane region" description="Helical" evidence="1">
    <location>
        <begin position="12"/>
        <end position="34"/>
    </location>
</feature>
<evidence type="ECO:0000313" key="3">
    <source>
        <dbReference type="Proteomes" id="UP001595729"/>
    </source>
</evidence>
<protein>
    <submittedName>
        <fullName evidence="2">Competence type IV pilus major pilin ComGC</fullName>
    </submittedName>
</protein>
<dbReference type="Proteomes" id="UP001595729">
    <property type="component" value="Unassembled WGS sequence"/>
</dbReference>
<dbReference type="PANTHER" id="PTHR30093">
    <property type="entry name" value="GENERAL SECRETION PATHWAY PROTEIN G"/>
    <property type="match status" value="1"/>
</dbReference>
<keyword evidence="3" id="KW-1185">Reference proteome</keyword>
<comment type="caution">
    <text evidence="2">The sequence shown here is derived from an EMBL/GenBank/DDBJ whole genome shotgun (WGS) entry which is preliminary data.</text>
</comment>
<sequence>MRKDPLALLRLAGFTLIELLVVLAIVATLLLLVAPRYTGQIEASKEAALRDNLRVVRQVIDNFYGDKGRYPESLQELVDLQYLRALPVDPISESTTDWRLVDVPAGQEGRVYDIHSGSTARSSSGEAYSEW</sequence>
<evidence type="ECO:0000313" key="2">
    <source>
        <dbReference type="EMBL" id="MFC3684719.1"/>
    </source>
</evidence>
<dbReference type="PANTHER" id="PTHR30093:SF47">
    <property type="entry name" value="TYPE IV PILUS NON-CORE MINOR PILIN PILE"/>
    <property type="match status" value="1"/>
</dbReference>
<gene>
    <name evidence="2" type="ORF">ACFOPI_14030</name>
</gene>
<keyword evidence="1" id="KW-1133">Transmembrane helix</keyword>
<dbReference type="InterPro" id="IPR012902">
    <property type="entry name" value="N_methyl_site"/>
</dbReference>
<dbReference type="RefSeq" id="WP_382174777.1">
    <property type="nucleotide sequence ID" value="NZ_JBHRXX010000005.1"/>
</dbReference>
<organism evidence="2 3">
    <name type="scientific">Hydrogenophaga luteola</name>
    <dbReference type="NCBI Taxonomy" id="1591122"/>
    <lineage>
        <taxon>Bacteria</taxon>
        <taxon>Pseudomonadati</taxon>
        <taxon>Pseudomonadota</taxon>
        <taxon>Betaproteobacteria</taxon>
        <taxon>Burkholderiales</taxon>
        <taxon>Comamonadaceae</taxon>
        <taxon>Hydrogenophaga</taxon>
    </lineage>
</organism>
<evidence type="ECO:0000256" key="1">
    <source>
        <dbReference type="SAM" id="Phobius"/>
    </source>
</evidence>
<name>A0ABV7W4K0_9BURK</name>
<reference evidence="3" key="1">
    <citation type="journal article" date="2019" name="Int. J. Syst. Evol. Microbiol.">
        <title>The Global Catalogue of Microorganisms (GCM) 10K type strain sequencing project: providing services to taxonomists for standard genome sequencing and annotation.</title>
        <authorList>
            <consortium name="The Broad Institute Genomics Platform"/>
            <consortium name="The Broad Institute Genome Sequencing Center for Infectious Disease"/>
            <person name="Wu L."/>
            <person name="Ma J."/>
        </authorList>
    </citation>
    <scope>NUCLEOTIDE SEQUENCE [LARGE SCALE GENOMIC DNA]</scope>
    <source>
        <strain evidence="3">KCTC 42501</strain>
    </source>
</reference>